<keyword evidence="3" id="KW-1185">Reference proteome</keyword>
<reference evidence="2" key="1">
    <citation type="submission" date="2022-11" db="EMBL/GenBank/DDBJ databases">
        <authorList>
            <person name="Petersen C."/>
        </authorList>
    </citation>
    <scope>NUCLEOTIDE SEQUENCE</scope>
    <source>
        <strain evidence="2">IBT 30069</strain>
    </source>
</reference>
<comment type="caution">
    <text evidence="2">The sequence shown here is derived from an EMBL/GenBank/DDBJ whole genome shotgun (WGS) entry which is preliminary data.</text>
</comment>
<dbReference type="PANTHER" id="PTHR21310:SF15">
    <property type="entry name" value="AMINOGLYCOSIDE PHOSPHOTRANSFERASE DOMAIN-CONTAINING PROTEIN"/>
    <property type="match status" value="1"/>
</dbReference>
<sequence length="366" mass="41632">MGGMNYHLEIHFGDGIIWLARIRRTNAASPPAELQSYTMQSEVATLQFVNNMNIPTPKIHHFDCDEKNPVGVPYILMEKLPGVSVGSSLILAWTPGNRRKVLSQLADIYIKLHKHPVHEMGSLNDPGSSNIGPFAVESLTDRQGSELKTTGPCTSIQEYYKAGIDLTLDLILRQEIYTTRPVDAYLVHRYLLDNVTRVFSYNDLDDGKFYLRHADDKGDHILVDDEFNITGIIDWEWAYTAPKSVAFNSPIALLPVSEFYDGTNMIGEDEITFAELLEEKGHPDLGEITRTGRLLHRFDFCCGYDISDWDGFLGLFFGLVNGLGDQFTRKLGADKLINWEIWKADAMDRYWNDKRLQRLIEATNFF</sequence>
<dbReference type="AlphaFoldDB" id="A0A9W9F510"/>
<dbReference type="Pfam" id="PF01636">
    <property type="entry name" value="APH"/>
    <property type="match status" value="1"/>
</dbReference>
<dbReference type="Proteomes" id="UP001149165">
    <property type="component" value="Unassembled WGS sequence"/>
</dbReference>
<organism evidence="2 3">
    <name type="scientific">Penicillium angulare</name>
    <dbReference type="NCBI Taxonomy" id="116970"/>
    <lineage>
        <taxon>Eukaryota</taxon>
        <taxon>Fungi</taxon>
        <taxon>Dikarya</taxon>
        <taxon>Ascomycota</taxon>
        <taxon>Pezizomycotina</taxon>
        <taxon>Eurotiomycetes</taxon>
        <taxon>Eurotiomycetidae</taxon>
        <taxon>Eurotiales</taxon>
        <taxon>Aspergillaceae</taxon>
        <taxon>Penicillium</taxon>
    </lineage>
</organism>
<dbReference type="Gene3D" id="3.90.1200.10">
    <property type="match status" value="1"/>
</dbReference>
<evidence type="ECO:0000313" key="3">
    <source>
        <dbReference type="Proteomes" id="UP001149165"/>
    </source>
</evidence>
<name>A0A9W9F510_9EURO</name>
<protein>
    <submittedName>
        <fullName evidence="2">Aminoglycoside phosphotransferase</fullName>
    </submittedName>
</protein>
<feature type="domain" description="Aminoglycoside phosphotransferase" evidence="1">
    <location>
        <begin position="38"/>
        <end position="238"/>
    </location>
</feature>
<evidence type="ECO:0000313" key="2">
    <source>
        <dbReference type="EMBL" id="KAJ5093657.1"/>
    </source>
</evidence>
<dbReference type="PANTHER" id="PTHR21310">
    <property type="entry name" value="AMINOGLYCOSIDE PHOSPHOTRANSFERASE-RELATED-RELATED"/>
    <property type="match status" value="1"/>
</dbReference>
<dbReference type="InterPro" id="IPR011009">
    <property type="entry name" value="Kinase-like_dom_sf"/>
</dbReference>
<dbReference type="InterPro" id="IPR051678">
    <property type="entry name" value="AGP_Transferase"/>
</dbReference>
<dbReference type="EMBL" id="JAPQKH010000006">
    <property type="protein sequence ID" value="KAJ5093657.1"/>
    <property type="molecule type" value="Genomic_DNA"/>
</dbReference>
<reference evidence="2" key="2">
    <citation type="journal article" date="2023" name="IMA Fungus">
        <title>Comparative genomic study of the Penicillium genus elucidates a diverse pangenome and 15 lateral gene transfer events.</title>
        <authorList>
            <person name="Petersen C."/>
            <person name="Sorensen T."/>
            <person name="Nielsen M.R."/>
            <person name="Sondergaard T.E."/>
            <person name="Sorensen J.L."/>
            <person name="Fitzpatrick D.A."/>
            <person name="Frisvad J.C."/>
            <person name="Nielsen K.L."/>
        </authorList>
    </citation>
    <scope>NUCLEOTIDE SEQUENCE</scope>
    <source>
        <strain evidence="2">IBT 30069</strain>
    </source>
</reference>
<gene>
    <name evidence="2" type="ORF">N7456_009518</name>
</gene>
<dbReference type="InterPro" id="IPR002575">
    <property type="entry name" value="Aminoglycoside_PTrfase"/>
</dbReference>
<proteinExistence type="predicted"/>
<dbReference type="SUPFAM" id="SSF56112">
    <property type="entry name" value="Protein kinase-like (PK-like)"/>
    <property type="match status" value="1"/>
</dbReference>
<accession>A0A9W9F510</accession>
<dbReference type="OrthoDB" id="5327538at2759"/>
<evidence type="ECO:0000259" key="1">
    <source>
        <dbReference type="Pfam" id="PF01636"/>
    </source>
</evidence>